<proteinExistence type="predicted"/>
<dbReference type="EMBL" id="NHYE01001004">
    <property type="protein sequence ID" value="PPR00496.1"/>
    <property type="molecule type" value="Genomic_DNA"/>
</dbReference>
<dbReference type="InParanoid" id="A0A409YBV8"/>
<comment type="caution">
    <text evidence="2">The sequence shown here is derived from an EMBL/GenBank/DDBJ whole genome shotgun (WGS) entry which is preliminary data.</text>
</comment>
<keyword evidence="1" id="KW-0812">Transmembrane</keyword>
<accession>A0A409YBV8</accession>
<reference evidence="2 3" key="1">
    <citation type="journal article" date="2018" name="Evol. Lett.">
        <title>Horizontal gene cluster transfer increased hallucinogenic mushroom diversity.</title>
        <authorList>
            <person name="Reynolds H.T."/>
            <person name="Vijayakumar V."/>
            <person name="Gluck-Thaler E."/>
            <person name="Korotkin H.B."/>
            <person name="Matheny P.B."/>
            <person name="Slot J.C."/>
        </authorList>
    </citation>
    <scope>NUCLEOTIDE SEQUENCE [LARGE SCALE GENOMIC DNA]</scope>
    <source>
        <strain evidence="2 3">SRW20</strain>
    </source>
</reference>
<dbReference type="AlphaFoldDB" id="A0A409YBV8"/>
<sequence length="79" mass="9064">MQRDLPAIPGVFAGIAGDLLLLLVFDVAGRALVLVRSRFFSDFQSLFITSSKDDRDRFDSFMISEQSKYCIQCFLIQWH</sequence>
<evidence type="ECO:0000256" key="1">
    <source>
        <dbReference type="SAM" id="Phobius"/>
    </source>
</evidence>
<feature type="transmembrane region" description="Helical" evidence="1">
    <location>
        <begin position="6"/>
        <end position="28"/>
    </location>
</feature>
<gene>
    <name evidence="2" type="ORF">CVT26_009873</name>
</gene>
<keyword evidence="1" id="KW-0472">Membrane</keyword>
<name>A0A409YBV8_9AGAR</name>
<keyword evidence="3" id="KW-1185">Reference proteome</keyword>
<keyword evidence="1" id="KW-1133">Transmembrane helix</keyword>
<dbReference type="Proteomes" id="UP000284706">
    <property type="component" value="Unassembled WGS sequence"/>
</dbReference>
<evidence type="ECO:0000313" key="3">
    <source>
        <dbReference type="Proteomes" id="UP000284706"/>
    </source>
</evidence>
<evidence type="ECO:0000313" key="2">
    <source>
        <dbReference type="EMBL" id="PPR00496.1"/>
    </source>
</evidence>
<organism evidence="2 3">
    <name type="scientific">Gymnopilus dilepis</name>
    <dbReference type="NCBI Taxonomy" id="231916"/>
    <lineage>
        <taxon>Eukaryota</taxon>
        <taxon>Fungi</taxon>
        <taxon>Dikarya</taxon>
        <taxon>Basidiomycota</taxon>
        <taxon>Agaricomycotina</taxon>
        <taxon>Agaricomycetes</taxon>
        <taxon>Agaricomycetidae</taxon>
        <taxon>Agaricales</taxon>
        <taxon>Agaricineae</taxon>
        <taxon>Hymenogastraceae</taxon>
        <taxon>Gymnopilus</taxon>
    </lineage>
</organism>
<protein>
    <submittedName>
        <fullName evidence="2">Uncharacterized protein</fullName>
    </submittedName>
</protein>